<evidence type="ECO:0000256" key="6">
    <source>
        <dbReference type="PROSITE-ProRule" id="PRU00657"/>
    </source>
</evidence>
<keyword evidence="3" id="KW-0378">Hydrolase</keyword>
<evidence type="ECO:0000313" key="13">
    <source>
        <dbReference type="Proteomes" id="UP000703269"/>
    </source>
</evidence>
<dbReference type="InterPro" id="IPR038248">
    <property type="entry name" value="Dicer_dimer_sf"/>
</dbReference>
<dbReference type="InterPro" id="IPR014001">
    <property type="entry name" value="Helicase_ATP-bd"/>
</dbReference>
<dbReference type="SUPFAM" id="SSF52540">
    <property type="entry name" value="P-loop containing nucleoside triphosphate hydrolases"/>
    <property type="match status" value="1"/>
</dbReference>
<keyword evidence="6" id="KW-0694">RNA-binding</keyword>
<dbReference type="Pfam" id="PF00271">
    <property type="entry name" value="Helicase_C"/>
    <property type="match status" value="1"/>
</dbReference>
<dbReference type="InterPro" id="IPR000999">
    <property type="entry name" value="RNase_III_dom"/>
</dbReference>
<evidence type="ECO:0000256" key="2">
    <source>
        <dbReference type="ARBA" id="ARBA00022741"/>
    </source>
</evidence>
<name>A0A9P3G5T3_9APHY</name>
<dbReference type="GO" id="GO:0005737">
    <property type="term" value="C:cytoplasm"/>
    <property type="evidence" value="ECO:0007669"/>
    <property type="project" value="TreeGrafter"/>
</dbReference>
<dbReference type="InterPro" id="IPR001650">
    <property type="entry name" value="Helicase_C-like"/>
</dbReference>
<feature type="domain" description="RNase III" evidence="8">
    <location>
        <begin position="1007"/>
        <end position="1189"/>
    </location>
</feature>
<dbReference type="Pfam" id="PF03368">
    <property type="entry name" value="Dicer_dimer"/>
    <property type="match status" value="1"/>
</dbReference>
<dbReference type="Gene3D" id="3.30.160.380">
    <property type="entry name" value="Dicer dimerisation domain"/>
    <property type="match status" value="1"/>
</dbReference>
<dbReference type="PANTHER" id="PTHR14950:SF37">
    <property type="entry name" value="ENDORIBONUCLEASE DICER"/>
    <property type="match status" value="1"/>
</dbReference>
<keyword evidence="1" id="KW-0677">Repeat</keyword>
<dbReference type="SMART" id="SM00490">
    <property type="entry name" value="HELICc"/>
    <property type="match status" value="1"/>
</dbReference>
<keyword evidence="13" id="KW-1185">Reference proteome</keyword>
<dbReference type="PROSITE" id="PS51194">
    <property type="entry name" value="HELICASE_CTER"/>
    <property type="match status" value="1"/>
</dbReference>
<proteinExistence type="inferred from homology"/>
<dbReference type="PROSITE" id="PS51327">
    <property type="entry name" value="DICER_DSRBF"/>
    <property type="match status" value="1"/>
</dbReference>
<evidence type="ECO:0000256" key="7">
    <source>
        <dbReference type="SAM" id="MobiDB-lite"/>
    </source>
</evidence>
<evidence type="ECO:0000256" key="4">
    <source>
        <dbReference type="ARBA" id="ARBA00022806"/>
    </source>
</evidence>
<dbReference type="CDD" id="cd00593">
    <property type="entry name" value="RIBOc"/>
    <property type="match status" value="2"/>
</dbReference>
<dbReference type="PROSITE" id="PS51192">
    <property type="entry name" value="HELICASE_ATP_BIND_1"/>
    <property type="match status" value="1"/>
</dbReference>
<dbReference type="CDD" id="cd18034">
    <property type="entry name" value="DEXHc_dicer"/>
    <property type="match status" value="1"/>
</dbReference>
<dbReference type="Proteomes" id="UP000703269">
    <property type="component" value="Unassembled WGS sequence"/>
</dbReference>
<dbReference type="OrthoDB" id="416741at2759"/>
<dbReference type="SMART" id="SM00535">
    <property type="entry name" value="RIBOc"/>
    <property type="match status" value="2"/>
</dbReference>
<evidence type="ECO:0000259" key="8">
    <source>
        <dbReference type="PROSITE" id="PS50142"/>
    </source>
</evidence>
<sequence length="1542" mass="173813">MSGHEENIPVIITRGYQQELLEESLRRNIVIALDTGSGKTHIAMLRMKHEVEHNTDKVSWFVAPTVTLIEQQRSVIAAAIPVPVGLISGASAPDQWKNAELWSSILAQHRIVVSTPQILLDALRHGYINLGRDVSLLVFDEAHHAMSKHPYNEIMRGFYHPLPPRQDIDRRAIMRPAILGLTASPIYSVGDIEKSFREIETNLDSVIRSSRFNREELATFVHRPEFRYVLYTQGTLTGVLSSRYLNSLAAVVGNLDIEHDPYVIALRSQLAKLPPGEQRNRVDQKLSKTLVKEDSFTHKGLRDFLRTATDICAELGPWPADWYIASIIQAARREANLHTGVLASWQDREKNYLLRVLSRVDVESPSYDPDDIRAGISSKVQQLVKCLHSEKRRSNSEEEPFSGIVFVTRRDAVLSLAKVISALPDMEDFRVGCLLGTSASFKRHAFLDISRSLLRDSATQVLNDFRTGDKNLVVSTSVAEEGIDIQACGTVIRFDPPDNMVSWAQSRGRARRRRSTFLVMLGSDSASEKIKAWEEMEKAMIKLYTDPSRANDPPPESELDEDLEFVVPETGAKLTLDSAVSHLYHFCSILPHSSHAVQGPVFDLDPPDYQEGWHSFDPRYPPAPYPGPWGATCTLPRQVPKEGKTEWGDTIELRKFETSVVYPTKQSARNHAAFFAYHRLYQVGLLNDHLLPHTSEIYKDEDGAVKLLLQDIEKRAGMAKTSIQYDPWQTTERTGAWYYNEVAIPGLPRLFMFTRQRLEGLSADELPVLYIPGRNPPATRVDIFSLPDEMDEDGAIAAAQEYTRRIFLSSYDTRMDPARSDFPYLFLPMEAPADEAKWETRREWMQRRVSAGEHGRTEGPLRASADALGRQFNYPNNLASVRSNRKFDKPLRFRHWRHEPLSAEEHEEFVEQYVEEPSYPLIVAEAYPRRRNFLEPLESADAGLADDRQVLLHPKYSTIDLVSADDLQFATLLPSLLRFASISATVHAMRTTLFAASPRLASIPFALLRPAQTAPVATDLVNYERLETLGDTVLKYIVSILLHAQYPLWHEGYLARRKDHAVNNNKLAKDAIRMGLQTWIIRDRFAPKKWKPRYIGDTSAPATPAEGGKEEAVLPDAPGVNNANGGDEELKDNAENKEETQAQPAEDSKTTDGEKKKKRKKKQKTQDLSTKMLADVVESLIGAAYEHGGFDLATECAELFHLGIDTWEPVSACVEKSLSHVEKLSELPPELELVERMIDYQFTNRTLLVEALTHASYTGSIETQSYERLEFIGDAVLDMVVTDFLYHAPGRQYSPGHMHIRKEALVNAHLLAFVCMRAHVDIDAAMPGWTAQDGIVLNTATHRIALCRCLLHSSTKVLDDLNLTYARWERHGDAIARALAADGIYPWAALTSLQAPKFVSDMLESILGAVFLDAHGDLGTVRGVLRTLGVMQLMERIVADDVDVLHPVSRLAIWAAKNERKWAIKSERIDGDISCYVKIDDVEEFRATEPFRGRASQNEVRFAAAEGAIRKLHVIEEEVAADIDEVVEEGVFSEEWFRQGWD</sequence>
<dbReference type="PROSITE" id="PS50142">
    <property type="entry name" value="RNASE_3_2"/>
    <property type="match status" value="2"/>
</dbReference>
<evidence type="ECO:0000259" key="9">
    <source>
        <dbReference type="PROSITE" id="PS51192"/>
    </source>
</evidence>
<feature type="region of interest" description="Disordered" evidence="7">
    <location>
        <begin position="1092"/>
        <end position="1167"/>
    </location>
</feature>
<dbReference type="GO" id="GO:0003723">
    <property type="term" value="F:RNA binding"/>
    <property type="evidence" value="ECO:0007669"/>
    <property type="project" value="UniProtKB-UniRule"/>
</dbReference>
<keyword evidence="5" id="KW-0067">ATP-binding</keyword>
<dbReference type="GO" id="GO:0005524">
    <property type="term" value="F:ATP binding"/>
    <property type="evidence" value="ECO:0007669"/>
    <property type="project" value="UniProtKB-KW"/>
</dbReference>
<evidence type="ECO:0000259" key="10">
    <source>
        <dbReference type="PROSITE" id="PS51194"/>
    </source>
</evidence>
<dbReference type="GO" id="GO:0004386">
    <property type="term" value="F:helicase activity"/>
    <property type="evidence" value="ECO:0007669"/>
    <property type="project" value="UniProtKB-KW"/>
</dbReference>
<accession>A0A9P3G5T3</accession>
<dbReference type="InterPro" id="IPR011545">
    <property type="entry name" value="DEAD/DEAH_box_helicase_dom"/>
</dbReference>
<dbReference type="InterPro" id="IPR027417">
    <property type="entry name" value="P-loop_NTPase"/>
</dbReference>
<dbReference type="Gene3D" id="1.10.1520.10">
    <property type="entry name" value="Ribonuclease III domain"/>
    <property type="match status" value="2"/>
</dbReference>
<evidence type="ECO:0000313" key="12">
    <source>
        <dbReference type="EMBL" id="GJE88808.1"/>
    </source>
</evidence>
<keyword evidence="2" id="KW-0547">Nucleotide-binding</keyword>
<comment type="caution">
    <text evidence="12">The sequence shown here is derived from an EMBL/GenBank/DDBJ whole genome shotgun (WGS) entry which is preliminary data.</text>
</comment>
<dbReference type="SMART" id="SM00487">
    <property type="entry name" value="DEXDc"/>
    <property type="match status" value="1"/>
</dbReference>
<feature type="domain" description="Dicer dsRNA-binding fold" evidence="11">
    <location>
        <begin position="579"/>
        <end position="700"/>
    </location>
</feature>
<dbReference type="GO" id="GO:0005634">
    <property type="term" value="C:nucleus"/>
    <property type="evidence" value="ECO:0007669"/>
    <property type="project" value="TreeGrafter"/>
</dbReference>
<organism evidence="12 13">
    <name type="scientific">Phanerochaete sordida</name>
    <dbReference type="NCBI Taxonomy" id="48140"/>
    <lineage>
        <taxon>Eukaryota</taxon>
        <taxon>Fungi</taxon>
        <taxon>Dikarya</taxon>
        <taxon>Basidiomycota</taxon>
        <taxon>Agaricomycotina</taxon>
        <taxon>Agaricomycetes</taxon>
        <taxon>Polyporales</taxon>
        <taxon>Phanerochaetaceae</taxon>
        <taxon>Phanerochaete</taxon>
    </lineage>
</organism>
<dbReference type="Pfam" id="PF00636">
    <property type="entry name" value="Ribonuclease_3"/>
    <property type="match status" value="2"/>
</dbReference>
<dbReference type="Pfam" id="PF00270">
    <property type="entry name" value="DEAD"/>
    <property type="match status" value="1"/>
</dbReference>
<evidence type="ECO:0000256" key="3">
    <source>
        <dbReference type="ARBA" id="ARBA00022801"/>
    </source>
</evidence>
<feature type="domain" description="Helicase C-terminal" evidence="10">
    <location>
        <begin position="379"/>
        <end position="560"/>
    </location>
</feature>
<dbReference type="PANTHER" id="PTHR14950">
    <property type="entry name" value="DICER-RELATED"/>
    <property type="match status" value="1"/>
</dbReference>
<evidence type="ECO:0000256" key="1">
    <source>
        <dbReference type="ARBA" id="ARBA00022737"/>
    </source>
</evidence>
<dbReference type="SUPFAM" id="SSF69065">
    <property type="entry name" value="RNase III domain-like"/>
    <property type="match status" value="2"/>
</dbReference>
<keyword evidence="4" id="KW-0347">Helicase</keyword>
<gene>
    <name evidence="12" type="ORF">PsYK624_048950</name>
</gene>
<dbReference type="EMBL" id="BPQB01000010">
    <property type="protein sequence ID" value="GJE88808.1"/>
    <property type="molecule type" value="Genomic_DNA"/>
</dbReference>
<dbReference type="InterPro" id="IPR005034">
    <property type="entry name" value="Dicer_dimerisation"/>
</dbReference>
<evidence type="ECO:0000256" key="5">
    <source>
        <dbReference type="ARBA" id="ARBA00022840"/>
    </source>
</evidence>
<dbReference type="InterPro" id="IPR036389">
    <property type="entry name" value="RNase_III_sf"/>
</dbReference>
<protein>
    <submittedName>
        <fullName evidence="12">Dicer-like protein 2</fullName>
    </submittedName>
</protein>
<dbReference type="GO" id="GO:0004525">
    <property type="term" value="F:ribonuclease III activity"/>
    <property type="evidence" value="ECO:0007669"/>
    <property type="project" value="InterPro"/>
</dbReference>
<dbReference type="GO" id="GO:0030422">
    <property type="term" value="P:siRNA processing"/>
    <property type="evidence" value="ECO:0007669"/>
    <property type="project" value="TreeGrafter"/>
</dbReference>
<comment type="similarity">
    <text evidence="6">Belongs to the helicase family. Dicer subfamily.</text>
</comment>
<feature type="domain" description="Helicase ATP-binding" evidence="9">
    <location>
        <begin position="20"/>
        <end position="203"/>
    </location>
</feature>
<reference evidence="12 13" key="1">
    <citation type="submission" date="2021-08" db="EMBL/GenBank/DDBJ databases">
        <title>Draft Genome Sequence of Phanerochaete sordida strain YK-624.</title>
        <authorList>
            <person name="Mori T."/>
            <person name="Dohra H."/>
            <person name="Suzuki T."/>
            <person name="Kawagishi H."/>
            <person name="Hirai H."/>
        </authorList>
    </citation>
    <scope>NUCLEOTIDE SEQUENCE [LARGE SCALE GENOMIC DNA]</scope>
    <source>
        <strain evidence="12 13">YK-624</strain>
    </source>
</reference>
<feature type="compositionally biased region" description="Basic and acidic residues" evidence="7">
    <location>
        <begin position="1131"/>
        <end position="1155"/>
    </location>
</feature>
<evidence type="ECO:0000259" key="11">
    <source>
        <dbReference type="PROSITE" id="PS51327"/>
    </source>
</evidence>
<dbReference type="Gene3D" id="3.40.50.300">
    <property type="entry name" value="P-loop containing nucleotide triphosphate hydrolases"/>
    <property type="match status" value="2"/>
</dbReference>
<feature type="domain" description="RNase III" evidence="8">
    <location>
        <begin position="1231"/>
        <end position="1415"/>
    </location>
</feature>